<accession>A0A7J8X9Q0</accession>
<organism evidence="1 2">
    <name type="scientific">Gossypium aridum</name>
    <name type="common">American cotton</name>
    <name type="synonym">Erioxylum aridum</name>
    <dbReference type="NCBI Taxonomy" id="34290"/>
    <lineage>
        <taxon>Eukaryota</taxon>
        <taxon>Viridiplantae</taxon>
        <taxon>Streptophyta</taxon>
        <taxon>Embryophyta</taxon>
        <taxon>Tracheophyta</taxon>
        <taxon>Spermatophyta</taxon>
        <taxon>Magnoliopsida</taxon>
        <taxon>eudicotyledons</taxon>
        <taxon>Gunneridae</taxon>
        <taxon>Pentapetalae</taxon>
        <taxon>rosids</taxon>
        <taxon>malvids</taxon>
        <taxon>Malvales</taxon>
        <taxon>Malvaceae</taxon>
        <taxon>Malvoideae</taxon>
        <taxon>Gossypium</taxon>
    </lineage>
</organism>
<protein>
    <submittedName>
        <fullName evidence="1">Uncharacterized protein</fullName>
    </submittedName>
</protein>
<feature type="non-terminal residue" evidence="1">
    <location>
        <position position="34"/>
    </location>
</feature>
<reference evidence="1 2" key="1">
    <citation type="journal article" date="2019" name="Genome Biol. Evol.">
        <title>Insights into the evolution of the New World diploid cottons (Gossypium, subgenus Houzingenia) based on genome sequencing.</title>
        <authorList>
            <person name="Grover C.E."/>
            <person name="Arick M.A. 2nd"/>
            <person name="Thrash A."/>
            <person name="Conover J.L."/>
            <person name="Sanders W.S."/>
            <person name="Peterson D.G."/>
            <person name="Frelichowski J.E."/>
            <person name="Scheffler J.A."/>
            <person name="Scheffler B.E."/>
            <person name="Wendel J.F."/>
        </authorList>
    </citation>
    <scope>NUCLEOTIDE SEQUENCE [LARGE SCALE GENOMIC DNA]</scope>
    <source>
        <strain evidence="1">185</strain>
        <tissue evidence="1">Leaf</tissue>
    </source>
</reference>
<comment type="caution">
    <text evidence="1">The sequence shown here is derived from an EMBL/GenBank/DDBJ whole genome shotgun (WGS) entry which is preliminary data.</text>
</comment>
<dbReference type="EMBL" id="JABFAA010000006">
    <property type="protein sequence ID" value="MBA0683973.1"/>
    <property type="molecule type" value="Genomic_DNA"/>
</dbReference>
<dbReference type="Proteomes" id="UP000593577">
    <property type="component" value="Unassembled WGS sequence"/>
</dbReference>
<keyword evidence="2" id="KW-1185">Reference proteome</keyword>
<dbReference type="AlphaFoldDB" id="A0A7J8X9Q0"/>
<name>A0A7J8X9Q0_GOSAI</name>
<gene>
    <name evidence="1" type="ORF">Goari_025591</name>
</gene>
<proteinExistence type="predicted"/>
<evidence type="ECO:0000313" key="1">
    <source>
        <dbReference type="EMBL" id="MBA0683973.1"/>
    </source>
</evidence>
<sequence>MSLLMTQRLPSATSHPRLLIVYHGWTFLELPYRV</sequence>
<evidence type="ECO:0000313" key="2">
    <source>
        <dbReference type="Proteomes" id="UP000593577"/>
    </source>
</evidence>